<reference evidence="5 6" key="1">
    <citation type="submission" date="2019-03" db="EMBL/GenBank/DDBJ databases">
        <title>Genomic Encyclopedia of Type Strains, Phase IV (KMG-IV): sequencing the most valuable type-strain genomes for metagenomic binning, comparative biology and taxonomic classification.</title>
        <authorList>
            <person name="Goeker M."/>
        </authorList>
    </citation>
    <scope>NUCLEOTIDE SEQUENCE [LARGE SCALE GENOMIC DNA]</scope>
    <source>
        <strain evidence="5 6">DSM 24591</strain>
    </source>
</reference>
<evidence type="ECO:0000313" key="5">
    <source>
        <dbReference type="EMBL" id="TCT11114.1"/>
    </source>
</evidence>
<dbReference type="SUPFAM" id="SSF46689">
    <property type="entry name" value="Homeodomain-like"/>
    <property type="match status" value="2"/>
</dbReference>
<dbReference type="InterPro" id="IPR009057">
    <property type="entry name" value="Homeodomain-like_sf"/>
</dbReference>
<dbReference type="PANTHER" id="PTHR46796">
    <property type="entry name" value="HTH-TYPE TRANSCRIPTIONAL ACTIVATOR RHAS-RELATED"/>
    <property type="match status" value="1"/>
</dbReference>
<evidence type="ECO:0000256" key="3">
    <source>
        <dbReference type="ARBA" id="ARBA00023163"/>
    </source>
</evidence>
<sequence>MAHDTFFTNTRRDVVDGAIAYMGKHLRDRISLEQLSAITQLSVFHFSTLFRKEVGVAPYRYLCMLRVERAQILLRQGRRPSDVAIEVGFFDQSHLSRHFKNICGMTPGRYVGSHYREYRPGSTHE</sequence>
<keyword evidence="3" id="KW-0804">Transcription</keyword>
<dbReference type="AlphaFoldDB" id="A0A4R3MBS8"/>
<dbReference type="PROSITE" id="PS01124">
    <property type="entry name" value="HTH_ARAC_FAMILY_2"/>
    <property type="match status" value="1"/>
</dbReference>
<accession>A0A4R3MBS8</accession>
<evidence type="ECO:0000256" key="1">
    <source>
        <dbReference type="ARBA" id="ARBA00023015"/>
    </source>
</evidence>
<keyword evidence="1" id="KW-0805">Transcription regulation</keyword>
<dbReference type="Pfam" id="PF12833">
    <property type="entry name" value="HTH_18"/>
    <property type="match status" value="1"/>
</dbReference>
<dbReference type="RefSeq" id="WP_132579512.1">
    <property type="nucleotide sequence ID" value="NZ_SMAJ01000001.1"/>
</dbReference>
<name>A0A4R3MBS8_9BURK</name>
<keyword evidence="6" id="KW-1185">Reference proteome</keyword>
<feature type="domain" description="HTH araC/xylS-type" evidence="4">
    <location>
        <begin position="16"/>
        <end position="113"/>
    </location>
</feature>
<evidence type="ECO:0000259" key="4">
    <source>
        <dbReference type="PROSITE" id="PS01124"/>
    </source>
</evidence>
<dbReference type="EMBL" id="SMAJ01000001">
    <property type="protein sequence ID" value="TCT11114.1"/>
    <property type="molecule type" value="Genomic_DNA"/>
</dbReference>
<dbReference type="InterPro" id="IPR050204">
    <property type="entry name" value="AraC_XylS_family_regulators"/>
</dbReference>
<dbReference type="SMART" id="SM00342">
    <property type="entry name" value="HTH_ARAC"/>
    <property type="match status" value="1"/>
</dbReference>
<organism evidence="5 6">
    <name type="scientific">Paralcaligenes ureilyticus</name>
    <dbReference type="NCBI Taxonomy" id="627131"/>
    <lineage>
        <taxon>Bacteria</taxon>
        <taxon>Pseudomonadati</taxon>
        <taxon>Pseudomonadota</taxon>
        <taxon>Betaproteobacteria</taxon>
        <taxon>Burkholderiales</taxon>
        <taxon>Alcaligenaceae</taxon>
        <taxon>Paralcaligenes</taxon>
    </lineage>
</organism>
<dbReference type="Gene3D" id="1.10.10.60">
    <property type="entry name" value="Homeodomain-like"/>
    <property type="match status" value="2"/>
</dbReference>
<keyword evidence="2" id="KW-0238">DNA-binding</keyword>
<dbReference type="GO" id="GO:0043565">
    <property type="term" value="F:sequence-specific DNA binding"/>
    <property type="evidence" value="ECO:0007669"/>
    <property type="project" value="InterPro"/>
</dbReference>
<gene>
    <name evidence="5" type="ORF">EDC26_101342</name>
</gene>
<comment type="caution">
    <text evidence="5">The sequence shown here is derived from an EMBL/GenBank/DDBJ whole genome shotgun (WGS) entry which is preliminary data.</text>
</comment>
<evidence type="ECO:0000256" key="2">
    <source>
        <dbReference type="ARBA" id="ARBA00023125"/>
    </source>
</evidence>
<dbReference type="InterPro" id="IPR018060">
    <property type="entry name" value="HTH_AraC"/>
</dbReference>
<dbReference type="OrthoDB" id="9809338at2"/>
<proteinExistence type="predicted"/>
<evidence type="ECO:0000313" key="6">
    <source>
        <dbReference type="Proteomes" id="UP000295525"/>
    </source>
</evidence>
<dbReference type="GO" id="GO:0003700">
    <property type="term" value="F:DNA-binding transcription factor activity"/>
    <property type="evidence" value="ECO:0007669"/>
    <property type="project" value="InterPro"/>
</dbReference>
<dbReference type="Proteomes" id="UP000295525">
    <property type="component" value="Unassembled WGS sequence"/>
</dbReference>
<protein>
    <submittedName>
        <fullName evidence="5">AraC family transcriptional regulator</fullName>
    </submittedName>
</protein>